<organism evidence="2 3">
    <name type="scientific">Rubus argutus</name>
    <name type="common">Southern blackberry</name>
    <dbReference type="NCBI Taxonomy" id="59490"/>
    <lineage>
        <taxon>Eukaryota</taxon>
        <taxon>Viridiplantae</taxon>
        <taxon>Streptophyta</taxon>
        <taxon>Embryophyta</taxon>
        <taxon>Tracheophyta</taxon>
        <taxon>Spermatophyta</taxon>
        <taxon>Magnoliopsida</taxon>
        <taxon>eudicotyledons</taxon>
        <taxon>Gunneridae</taxon>
        <taxon>Pentapetalae</taxon>
        <taxon>rosids</taxon>
        <taxon>fabids</taxon>
        <taxon>Rosales</taxon>
        <taxon>Rosaceae</taxon>
        <taxon>Rosoideae</taxon>
        <taxon>Rosoideae incertae sedis</taxon>
        <taxon>Rubus</taxon>
    </lineage>
</organism>
<proteinExistence type="predicted"/>
<protein>
    <submittedName>
        <fullName evidence="2">Uncharacterized protein</fullName>
    </submittedName>
</protein>
<reference evidence="2 3" key="1">
    <citation type="journal article" date="2023" name="G3 (Bethesda)">
        <title>A chromosome-length genome assembly and annotation of blackberry (Rubus argutus, cv. 'Hillquist').</title>
        <authorList>
            <person name="Bruna T."/>
            <person name="Aryal R."/>
            <person name="Dudchenko O."/>
            <person name="Sargent D.J."/>
            <person name="Mead D."/>
            <person name="Buti M."/>
            <person name="Cavallini A."/>
            <person name="Hytonen T."/>
            <person name="Andres J."/>
            <person name="Pham M."/>
            <person name="Weisz D."/>
            <person name="Mascagni F."/>
            <person name="Usai G."/>
            <person name="Natali L."/>
            <person name="Bassil N."/>
            <person name="Fernandez G.E."/>
            <person name="Lomsadze A."/>
            <person name="Armour M."/>
            <person name="Olukolu B."/>
            <person name="Poorten T."/>
            <person name="Britton C."/>
            <person name="Davik J."/>
            <person name="Ashrafi H."/>
            <person name="Aiden E.L."/>
            <person name="Borodovsky M."/>
            <person name="Worthington M."/>
        </authorList>
    </citation>
    <scope>NUCLEOTIDE SEQUENCE [LARGE SCALE GENOMIC DNA]</scope>
    <source>
        <strain evidence="2">PI 553951</strain>
    </source>
</reference>
<gene>
    <name evidence="2" type="ORF">M0R45_036276</name>
</gene>
<dbReference type="EMBL" id="JBEDUW010000007">
    <property type="protein sequence ID" value="KAK9912409.1"/>
    <property type="molecule type" value="Genomic_DNA"/>
</dbReference>
<comment type="caution">
    <text evidence="2">The sequence shown here is derived from an EMBL/GenBank/DDBJ whole genome shotgun (WGS) entry which is preliminary data.</text>
</comment>
<dbReference type="Proteomes" id="UP001457282">
    <property type="component" value="Unassembled WGS sequence"/>
</dbReference>
<evidence type="ECO:0000313" key="2">
    <source>
        <dbReference type="EMBL" id="KAK9912409.1"/>
    </source>
</evidence>
<sequence>MGLTGGDGEAVEDGPRARARRRRCVVEAAAQDERGGLGFDRWRVTSSDAQISKGAGMVICAAAETGFHGSERGEARHGAGVGQCHGCFGGGIGLMWNC</sequence>
<evidence type="ECO:0000256" key="1">
    <source>
        <dbReference type="SAM" id="MobiDB-lite"/>
    </source>
</evidence>
<feature type="region of interest" description="Disordered" evidence="1">
    <location>
        <begin position="1"/>
        <end position="20"/>
    </location>
</feature>
<dbReference type="AlphaFoldDB" id="A0AAW1VZS6"/>
<name>A0AAW1VZS6_RUBAR</name>
<keyword evidence="3" id="KW-1185">Reference proteome</keyword>
<accession>A0AAW1VZS6</accession>
<evidence type="ECO:0000313" key="3">
    <source>
        <dbReference type="Proteomes" id="UP001457282"/>
    </source>
</evidence>